<evidence type="ECO:0000313" key="2">
    <source>
        <dbReference type="Proteomes" id="UP000002271"/>
    </source>
</evidence>
<keyword evidence="2" id="KW-1185">Reference proteome</keyword>
<proteinExistence type="predicted"/>
<organism evidence="1 2">
    <name type="scientific">Sulfolobus islandicus rod-shaped virus 2</name>
    <name type="common">SIRV2</name>
    <name type="synonym">Sulfolobus virus SIRV-2</name>
    <dbReference type="NCBI Taxonomy" id="157899"/>
    <lineage>
        <taxon>Viruses</taxon>
        <taxon>Adnaviria</taxon>
        <taxon>Zilligvirae</taxon>
        <taxon>Taleaviricota</taxon>
        <taxon>Tokiviricetes</taxon>
        <taxon>Ligamenvirales</taxon>
        <taxon>Rudiviridae</taxon>
        <taxon>Icerudivirus</taxon>
        <taxon>Icerudivirus hveragerdiense</taxon>
        <taxon>Icerudivirus SIRV2</taxon>
    </lineage>
</organism>
<dbReference type="EMBL" id="AJ344259">
    <property type="protein sequence ID" value="CAC87277.1"/>
    <property type="molecule type" value="Genomic_DNA"/>
</dbReference>
<accession>Q8V9R6</accession>
<name>Q8V9R6_SIRV2</name>
<organismHost>
    <name type="scientific">Saccharolobus islandicus</name>
    <name type="common">Sulfolobus islandicus</name>
    <dbReference type="NCBI Taxonomy" id="43080"/>
</organismHost>
<dbReference type="Proteomes" id="UP000002271">
    <property type="component" value="Segment"/>
</dbReference>
<reference evidence="1 2" key="1">
    <citation type="journal article" date="2001" name="Virology">
        <title>Sequences and replication of genomes of the archaeal rudiviruses SIRV1 and SIRV2: relationships to the archaeal lipothrixvirus SIFV and some eukaryal viruses.</title>
        <authorList>
            <person name="Peng X."/>
            <person name="Blum H."/>
            <person name="She Q."/>
            <person name="Mallok S."/>
            <person name="Brugger K."/>
            <person name="Garrett R.A."/>
            <person name="Zillig W."/>
            <person name="Prangishvili D."/>
        </authorList>
    </citation>
    <scope>NUCLEOTIDE SEQUENCE</scope>
    <source>
        <strain evidence="1 2">HVE10/4</strain>
    </source>
</reference>
<dbReference type="GeneID" id="951410"/>
<evidence type="ECO:0000313" key="1">
    <source>
        <dbReference type="EMBL" id="CAC87277.1"/>
    </source>
</evidence>
<sequence length="119" mass="14393">MHICKSGEKRMSKQIGVKNISYSISSLVEDFFIETQKQVKILRPKRIFKFDKDQMQDLINELIFELDVKPDNIYAYDSAIYQMFEFKFKLSVIRIYFRKALENHKIVFILEKVEMIKYH</sequence>
<dbReference type="KEGG" id="vg:951410"/>
<protein>
    <submittedName>
        <fullName evidence="1">Uncharacterized protein</fullName>
    </submittedName>
</protein>
<dbReference type="RefSeq" id="NP_666536.1">
    <property type="nucleotide sequence ID" value="NC_004086.1"/>
</dbReference>